<feature type="transmembrane region" description="Helical" evidence="1">
    <location>
        <begin position="17"/>
        <end position="37"/>
    </location>
</feature>
<name>A0AA92LSG0_9VIBR</name>
<accession>A0AA92LSG0</accession>
<organism evidence="2 3">
    <name type="scientific">Vibrio diabolicus</name>
    <dbReference type="NCBI Taxonomy" id="50719"/>
    <lineage>
        <taxon>Bacteria</taxon>
        <taxon>Pseudomonadati</taxon>
        <taxon>Pseudomonadota</taxon>
        <taxon>Gammaproteobacteria</taxon>
        <taxon>Vibrionales</taxon>
        <taxon>Vibrionaceae</taxon>
        <taxon>Vibrio</taxon>
        <taxon>Vibrio diabolicus subgroup</taxon>
    </lineage>
</organism>
<reference evidence="2 3" key="1">
    <citation type="submission" date="2021-01" db="EMBL/GenBank/DDBJ databases">
        <title>Characterization of a novel blaVMB-2- harboring plasmid in Vibrio diabolicus.</title>
        <authorList>
            <person name="Liu M."/>
        </authorList>
    </citation>
    <scope>NUCLEOTIDE SEQUENCE [LARGE SCALE GENOMIC DNA]</scope>
    <source>
        <strain evidence="2 3">SLV18</strain>
    </source>
</reference>
<keyword evidence="1" id="KW-0812">Transmembrane</keyword>
<sequence>MATDTAWGWAAIAYMNWQIAVISISAYLLFSIVKAVIVHQRSPISKRYPTKKKSRTLGLSLDIKEDLYRIGD</sequence>
<dbReference type="AlphaFoldDB" id="A0AA92LSG0"/>
<gene>
    <name evidence="2" type="ORF">JOS67_15125</name>
</gene>
<dbReference type="RefSeq" id="WP_203346789.1">
    <property type="nucleotide sequence ID" value="NZ_CP069195.1"/>
</dbReference>
<keyword evidence="1" id="KW-0472">Membrane</keyword>
<evidence type="ECO:0000256" key="1">
    <source>
        <dbReference type="SAM" id="Phobius"/>
    </source>
</evidence>
<dbReference type="EMBL" id="CP069195">
    <property type="protein sequence ID" value="QRG82871.1"/>
    <property type="molecule type" value="Genomic_DNA"/>
</dbReference>
<evidence type="ECO:0000313" key="2">
    <source>
        <dbReference type="EMBL" id="QRG82871.1"/>
    </source>
</evidence>
<dbReference type="Proteomes" id="UP000596337">
    <property type="component" value="Chromosome 1"/>
</dbReference>
<evidence type="ECO:0000313" key="3">
    <source>
        <dbReference type="Proteomes" id="UP000596337"/>
    </source>
</evidence>
<proteinExistence type="predicted"/>
<protein>
    <submittedName>
        <fullName evidence="2">Uncharacterized protein</fullName>
    </submittedName>
</protein>
<keyword evidence="1" id="KW-1133">Transmembrane helix</keyword>